<dbReference type="EMBL" id="WUFT01000036">
    <property type="protein sequence ID" value="NEJ74801.1"/>
    <property type="molecule type" value="Genomic_DNA"/>
</dbReference>
<gene>
    <name evidence="1" type="ORF">GR197_30475</name>
</gene>
<comment type="caution">
    <text evidence="1">The sequence shown here is derived from an EMBL/GenBank/DDBJ whole genome shotgun (WGS) entry which is preliminary data.</text>
</comment>
<organism evidence="1 2">
    <name type="scientific">Rhizobium phaseoli</name>
    <dbReference type="NCBI Taxonomy" id="396"/>
    <lineage>
        <taxon>Bacteria</taxon>
        <taxon>Pseudomonadati</taxon>
        <taxon>Pseudomonadota</taxon>
        <taxon>Alphaproteobacteria</taxon>
        <taxon>Hyphomicrobiales</taxon>
        <taxon>Rhizobiaceae</taxon>
        <taxon>Rhizobium/Agrobacterium group</taxon>
        <taxon>Rhizobium</taxon>
    </lineage>
</organism>
<evidence type="ECO:0000313" key="1">
    <source>
        <dbReference type="EMBL" id="NEJ74801.1"/>
    </source>
</evidence>
<dbReference type="Proteomes" id="UP000471753">
    <property type="component" value="Unassembled WGS sequence"/>
</dbReference>
<reference evidence="1 2" key="1">
    <citation type="submission" date="2019-12" db="EMBL/GenBank/DDBJ databases">
        <title>Rhizobium genotypes associated with high levels of biological nitrogen fixation by grain legumes in a temperate-maritime cropping system.</title>
        <authorList>
            <person name="Maluk M."/>
            <person name="Francesc Ferrando Molina F."/>
            <person name="Lopez Del Egido L."/>
            <person name="Lafos M."/>
            <person name="Langarica-Fuentes A."/>
            <person name="Gebre Yohannes G."/>
            <person name="Young M.W."/>
            <person name="Martin P."/>
            <person name="Gantlett R."/>
            <person name="Kenicer G."/>
            <person name="Hawes C."/>
            <person name="Begg G.S."/>
            <person name="Quilliam R.S."/>
            <person name="Squire G.R."/>
            <person name="Poole P.S."/>
            <person name="Young P.W."/>
            <person name="Iannetta P.M."/>
            <person name="James E.K."/>
        </authorList>
    </citation>
    <scope>NUCLEOTIDE SEQUENCE [LARGE SCALE GENOMIC DNA]</scope>
    <source>
        <strain evidence="1 2">JHI366</strain>
    </source>
</reference>
<name>A0A7K3UMY2_9HYPH</name>
<dbReference type="RefSeq" id="WP_164016326.1">
    <property type="nucleotide sequence ID" value="NZ_WUFT01000036.1"/>
</dbReference>
<sequence length="80" mass="8498">MAMPFVGVVMDFIELQMAPDLPPPNMKSADAMQACGQTTACGLRGIAHTKFLGGALGGLFQRAIPIERLQARGQHAMAGW</sequence>
<proteinExistence type="predicted"/>
<evidence type="ECO:0000313" key="2">
    <source>
        <dbReference type="Proteomes" id="UP000471753"/>
    </source>
</evidence>
<dbReference type="AlphaFoldDB" id="A0A7K3UMY2"/>
<accession>A0A7K3UMY2</accession>
<protein>
    <submittedName>
        <fullName evidence="1">Uncharacterized protein</fullName>
    </submittedName>
</protein>